<gene>
    <name evidence="2" type="ORF">HGUI_00465</name>
</gene>
<dbReference type="InterPro" id="IPR035899">
    <property type="entry name" value="DBL_dom_sf"/>
</dbReference>
<dbReference type="AlphaFoldDB" id="A0A1L0CIX1"/>
<proteinExistence type="predicted"/>
<organism evidence="2 3">
    <name type="scientific">Hanseniaspora guilliermondii</name>
    <dbReference type="NCBI Taxonomy" id="56406"/>
    <lineage>
        <taxon>Eukaryota</taxon>
        <taxon>Fungi</taxon>
        <taxon>Dikarya</taxon>
        <taxon>Ascomycota</taxon>
        <taxon>Saccharomycotina</taxon>
        <taxon>Saccharomycetes</taxon>
        <taxon>Saccharomycodales</taxon>
        <taxon>Saccharomycodaceae</taxon>
        <taxon>Hanseniaspora</taxon>
    </lineage>
</organism>
<dbReference type="EMBL" id="FQNF01000005">
    <property type="protein sequence ID" value="SGZ38265.1"/>
    <property type="molecule type" value="Genomic_DNA"/>
</dbReference>
<dbReference type="PROSITE" id="PS50010">
    <property type="entry name" value="DH_2"/>
    <property type="match status" value="1"/>
</dbReference>
<sequence>MFKNHDILDNFDIMGSDNMTPITERENIYDNPYATTLWKNKEENKMTINKFQTDSRENFKKTLSIKRNIQMKPLHLSKNIVKTPISSANKRKSTCSSLLDVDDLETSDLNSCSSHSDSFQNLNGLLDINALYKRKKISNTVDHYQVVSPLSLKYTTSPVVPKKSLLNSNSQKNKFDFINVIEVFSMYEANYLESLKLIKNCFYQKFVKNEQIRSKISTIQDKYDGEALIFGNINTMIELSISFLDELKDFVSSYFNINKNDPQFWSIAKEGLNIKDLQQFSIAQVMNKSFIKWKQTYRTYIITQQKQIDYIKFLLNNKDTRYYMLKWLELSVSNVPNSKKIALPKHEYLLKLLNQPHERLQNWQNFLESLVLMSKNVLSTKNYDMVLRLYENVNEYSQGLIEQTEKFNKTKRLSVIDCLPSKNHVNSITATNLATCVSDKMSQTSSFYSEKSTKSTDVKLKTKESLSSLNSKNKNNKNFMNEKTLQTLLKGYDKNPHFDLSNYETMFKTAKHDLHNLNEKLQHISFSSYTSYLKMFVKSWKTMYEAQNDIVDHNIYEMYLQKLEVQSNHLIKLENNELEALKKSLRSVINYVNVCYKRITDLERLLQIKSSSSENNGNIGLSTFKNKVHNVDKSVEQEAIERHIEYLSKQLKSDTPKLLTLLSKFKAEFIVQYSSILLEFLKIMVGNKVNLETYMEKYQNQEIEFGDNFDLIQQFINNKDKNEEIIKDNNREMYYNSRTFKYLFK</sequence>
<dbReference type="VEuPathDB" id="FungiDB:HGUI_00465"/>
<feature type="domain" description="DH" evidence="1">
    <location>
        <begin position="176"/>
        <end position="403"/>
    </location>
</feature>
<dbReference type="Gene3D" id="1.20.900.10">
    <property type="entry name" value="Dbl homology (DH) domain"/>
    <property type="match status" value="1"/>
</dbReference>
<dbReference type="InterPro" id="IPR000219">
    <property type="entry name" value="DH_dom"/>
</dbReference>
<evidence type="ECO:0000313" key="3">
    <source>
        <dbReference type="Proteomes" id="UP000183365"/>
    </source>
</evidence>
<evidence type="ECO:0000259" key="1">
    <source>
        <dbReference type="PROSITE" id="PS50010"/>
    </source>
</evidence>
<accession>A0A1L0CIX1</accession>
<name>A0A1L0CIX1_9ASCO</name>
<dbReference type="Proteomes" id="UP000183365">
    <property type="component" value="Unassembled WGS sequence"/>
</dbReference>
<evidence type="ECO:0000313" key="2">
    <source>
        <dbReference type="EMBL" id="SGZ38265.1"/>
    </source>
</evidence>
<dbReference type="OrthoDB" id="10256089at2759"/>
<reference evidence="3" key="1">
    <citation type="submission" date="2016-11" db="EMBL/GenBank/DDBJ databases">
        <authorList>
            <person name="Guldener U."/>
        </authorList>
    </citation>
    <scope>NUCLEOTIDE SEQUENCE [LARGE SCALE GENOMIC DNA]</scope>
</reference>
<dbReference type="SUPFAM" id="SSF48065">
    <property type="entry name" value="DBL homology domain (DH-domain)"/>
    <property type="match status" value="1"/>
</dbReference>
<keyword evidence="3" id="KW-1185">Reference proteome</keyword>
<dbReference type="GO" id="GO:0005085">
    <property type="term" value="F:guanyl-nucleotide exchange factor activity"/>
    <property type="evidence" value="ECO:0007669"/>
    <property type="project" value="InterPro"/>
</dbReference>
<protein>
    <recommendedName>
        <fullName evidence="1">DH domain-containing protein</fullName>
    </recommendedName>
</protein>